<accession>A0A813FQ10</accession>
<protein>
    <submittedName>
        <fullName evidence="1">Uncharacterized protein</fullName>
    </submittedName>
</protein>
<dbReference type="AlphaFoldDB" id="A0A813FQ10"/>
<comment type="caution">
    <text evidence="1">The sequence shown here is derived from an EMBL/GenBank/DDBJ whole genome shotgun (WGS) entry which is preliminary data.</text>
</comment>
<dbReference type="EMBL" id="CAJNNV010025721">
    <property type="protein sequence ID" value="CAE8615834.1"/>
    <property type="molecule type" value="Genomic_DNA"/>
</dbReference>
<proteinExistence type="predicted"/>
<evidence type="ECO:0000313" key="1">
    <source>
        <dbReference type="EMBL" id="CAE8615834.1"/>
    </source>
</evidence>
<dbReference type="Proteomes" id="UP000654075">
    <property type="component" value="Unassembled WGS sequence"/>
</dbReference>
<gene>
    <name evidence="1" type="ORF">PGLA1383_LOCUS33543</name>
</gene>
<organism evidence="1 2">
    <name type="scientific">Polarella glacialis</name>
    <name type="common">Dinoflagellate</name>
    <dbReference type="NCBI Taxonomy" id="89957"/>
    <lineage>
        <taxon>Eukaryota</taxon>
        <taxon>Sar</taxon>
        <taxon>Alveolata</taxon>
        <taxon>Dinophyceae</taxon>
        <taxon>Suessiales</taxon>
        <taxon>Suessiaceae</taxon>
        <taxon>Polarella</taxon>
    </lineage>
</organism>
<name>A0A813FQ10_POLGL</name>
<sequence>MKAVIDAALAAARTKPKVTVQRIRPGKEGVQCEAIDVYFDAHDTVERLKECLMDVWAVPLARQLLSFLPLGNAFLGPTALRLETDVRDTLGCSLGKRSLGDAPLWSAQCSQGGVCFLNLTDFSTLLDQEPPAGQGPAKRPSSKSGISLMQLERLLSFVGQHCMPDGRTFGWYDEATWQPLRYESINFYQAVDWVIKPATYDQRCSLAELLQNRSPRVDVPAAASETDTE</sequence>
<feature type="non-terminal residue" evidence="1">
    <location>
        <position position="229"/>
    </location>
</feature>
<reference evidence="1" key="1">
    <citation type="submission" date="2021-02" db="EMBL/GenBank/DDBJ databases">
        <authorList>
            <person name="Dougan E. K."/>
            <person name="Rhodes N."/>
            <person name="Thang M."/>
            <person name="Chan C."/>
        </authorList>
    </citation>
    <scope>NUCLEOTIDE SEQUENCE</scope>
</reference>
<evidence type="ECO:0000313" key="2">
    <source>
        <dbReference type="Proteomes" id="UP000654075"/>
    </source>
</evidence>
<keyword evidence="2" id="KW-1185">Reference proteome</keyword>